<dbReference type="AlphaFoldDB" id="A0AAW2J226"/>
<dbReference type="InterPro" id="IPR013103">
    <property type="entry name" value="RVT_2"/>
</dbReference>
<organism evidence="2">
    <name type="scientific">Sesamum calycinum</name>
    <dbReference type="NCBI Taxonomy" id="2727403"/>
    <lineage>
        <taxon>Eukaryota</taxon>
        <taxon>Viridiplantae</taxon>
        <taxon>Streptophyta</taxon>
        <taxon>Embryophyta</taxon>
        <taxon>Tracheophyta</taxon>
        <taxon>Spermatophyta</taxon>
        <taxon>Magnoliopsida</taxon>
        <taxon>eudicotyledons</taxon>
        <taxon>Gunneridae</taxon>
        <taxon>Pentapetalae</taxon>
        <taxon>asterids</taxon>
        <taxon>lamiids</taxon>
        <taxon>Lamiales</taxon>
        <taxon>Pedaliaceae</taxon>
        <taxon>Sesamum</taxon>
    </lineage>
</organism>
<dbReference type="EMBL" id="JACGWM010001811">
    <property type="protein sequence ID" value="KAL0287603.1"/>
    <property type="molecule type" value="Genomic_DNA"/>
</dbReference>
<comment type="caution">
    <text evidence="2">The sequence shown here is derived from an EMBL/GenBank/DDBJ whole genome shotgun (WGS) entry which is preliminary data.</text>
</comment>
<sequence>MVENRPVAEQTHEVINFEHALVDAEMKLLEKFLVMSDTGPSFVLIKRSKLGKQLAVNMVVGGSSGASTLGAIESLPIHQMEVKIAFLYGELDEKIYMDQPEGFIVHGSCLEIITETKSFLKNKFEMKDIGDADVILGVKLIRSTDGIAISQFHYVEKIIEKFEYQK</sequence>
<accession>A0AAW2J226</accession>
<feature type="domain" description="Reverse transcriptase Ty1/copia-type" evidence="1">
    <location>
        <begin position="105"/>
        <end position="163"/>
    </location>
</feature>
<gene>
    <name evidence="2" type="ORF">Scaly_2550800</name>
</gene>
<dbReference type="Pfam" id="PF07727">
    <property type="entry name" value="RVT_2"/>
    <property type="match status" value="1"/>
</dbReference>
<name>A0AAW2J226_9LAMI</name>
<reference evidence="2" key="2">
    <citation type="journal article" date="2024" name="Plant">
        <title>Genomic evolution and insights into agronomic trait innovations of Sesamum species.</title>
        <authorList>
            <person name="Miao H."/>
            <person name="Wang L."/>
            <person name="Qu L."/>
            <person name="Liu H."/>
            <person name="Sun Y."/>
            <person name="Le M."/>
            <person name="Wang Q."/>
            <person name="Wei S."/>
            <person name="Zheng Y."/>
            <person name="Lin W."/>
            <person name="Duan Y."/>
            <person name="Cao H."/>
            <person name="Xiong S."/>
            <person name="Wang X."/>
            <person name="Wei L."/>
            <person name="Li C."/>
            <person name="Ma Q."/>
            <person name="Ju M."/>
            <person name="Zhao R."/>
            <person name="Li G."/>
            <person name="Mu C."/>
            <person name="Tian Q."/>
            <person name="Mei H."/>
            <person name="Zhang T."/>
            <person name="Gao T."/>
            <person name="Zhang H."/>
        </authorList>
    </citation>
    <scope>NUCLEOTIDE SEQUENCE</scope>
    <source>
        <strain evidence="2">KEN8</strain>
    </source>
</reference>
<evidence type="ECO:0000259" key="1">
    <source>
        <dbReference type="Pfam" id="PF07727"/>
    </source>
</evidence>
<proteinExistence type="predicted"/>
<protein>
    <submittedName>
        <fullName evidence="2">Retrovirus-related Pol polyprotein from transposon TNT 1-94</fullName>
    </submittedName>
</protein>
<evidence type="ECO:0000313" key="2">
    <source>
        <dbReference type="EMBL" id="KAL0287603.1"/>
    </source>
</evidence>
<reference evidence="2" key="1">
    <citation type="submission" date="2020-06" db="EMBL/GenBank/DDBJ databases">
        <authorList>
            <person name="Li T."/>
            <person name="Hu X."/>
            <person name="Zhang T."/>
            <person name="Song X."/>
            <person name="Zhang H."/>
            <person name="Dai N."/>
            <person name="Sheng W."/>
            <person name="Hou X."/>
            <person name="Wei L."/>
        </authorList>
    </citation>
    <scope>NUCLEOTIDE SEQUENCE</scope>
    <source>
        <strain evidence="2">KEN8</strain>
        <tissue evidence="2">Leaf</tissue>
    </source>
</reference>